<dbReference type="Proteomes" id="UP000308652">
    <property type="component" value="Unassembled WGS sequence"/>
</dbReference>
<dbReference type="AlphaFoldDB" id="A0A5C3MM80"/>
<name>A0A5C3MM80_9AGAR</name>
<organism evidence="2 3">
    <name type="scientific">Crucibulum laeve</name>
    <dbReference type="NCBI Taxonomy" id="68775"/>
    <lineage>
        <taxon>Eukaryota</taxon>
        <taxon>Fungi</taxon>
        <taxon>Dikarya</taxon>
        <taxon>Basidiomycota</taxon>
        <taxon>Agaricomycotina</taxon>
        <taxon>Agaricomycetes</taxon>
        <taxon>Agaricomycetidae</taxon>
        <taxon>Agaricales</taxon>
        <taxon>Agaricineae</taxon>
        <taxon>Nidulariaceae</taxon>
        <taxon>Crucibulum</taxon>
    </lineage>
</organism>
<dbReference type="EMBL" id="ML213590">
    <property type="protein sequence ID" value="TFK45058.1"/>
    <property type="molecule type" value="Genomic_DNA"/>
</dbReference>
<keyword evidence="3" id="KW-1185">Reference proteome</keyword>
<proteinExistence type="predicted"/>
<keyword evidence="1" id="KW-0175">Coiled coil</keyword>
<reference evidence="2 3" key="1">
    <citation type="journal article" date="2019" name="Nat. Ecol. Evol.">
        <title>Megaphylogeny resolves global patterns of mushroom evolution.</title>
        <authorList>
            <person name="Varga T."/>
            <person name="Krizsan K."/>
            <person name="Foldi C."/>
            <person name="Dima B."/>
            <person name="Sanchez-Garcia M."/>
            <person name="Sanchez-Ramirez S."/>
            <person name="Szollosi G.J."/>
            <person name="Szarkandi J.G."/>
            <person name="Papp V."/>
            <person name="Albert L."/>
            <person name="Andreopoulos W."/>
            <person name="Angelini C."/>
            <person name="Antonin V."/>
            <person name="Barry K.W."/>
            <person name="Bougher N.L."/>
            <person name="Buchanan P."/>
            <person name="Buyck B."/>
            <person name="Bense V."/>
            <person name="Catcheside P."/>
            <person name="Chovatia M."/>
            <person name="Cooper J."/>
            <person name="Damon W."/>
            <person name="Desjardin D."/>
            <person name="Finy P."/>
            <person name="Geml J."/>
            <person name="Haridas S."/>
            <person name="Hughes K."/>
            <person name="Justo A."/>
            <person name="Karasinski D."/>
            <person name="Kautmanova I."/>
            <person name="Kiss B."/>
            <person name="Kocsube S."/>
            <person name="Kotiranta H."/>
            <person name="LaButti K.M."/>
            <person name="Lechner B.E."/>
            <person name="Liimatainen K."/>
            <person name="Lipzen A."/>
            <person name="Lukacs Z."/>
            <person name="Mihaltcheva S."/>
            <person name="Morgado L.N."/>
            <person name="Niskanen T."/>
            <person name="Noordeloos M.E."/>
            <person name="Ohm R.A."/>
            <person name="Ortiz-Santana B."/>
            <person name="Ovrebo C."/>
            <person name="Racz N."/>
            <person name="Riley R."/>
            <person name="Savchenko A."/>
            <person name="Shiryaev A."/>
            <person name="Soop K."/>
            <person name="Spirin V."/>
            <person name="Szebenyi C."/>
            <person name="Tomsovsky M."/>
            <person name="Tulloss R.E."/>
            <person name="Uehling J."/>
            <person name="Grigoriev I.V."/>
            <person name="Vagvolgyi C."/>
            <person name="Papp T."/>
            <person name="Martin F.M."/>
            <person name="Miettinen O."/>
            <person name="Hibbett D.S."/>
            <person name="Nagy L.G."/>
        </authorList>
    </citation>
    <scope>NUCLEOTIDE SEQUENCE [LARGE SCALE GENOMIC DNA]</scope>
    <source>
        <strain evidence="2 3">CBS 166.37</strain>
    </source>
</reference>
<dbReference type="OrthoDB" id="2754287at2759"/>
<evidence type="ECO:0000313" key="2">
    <source>
        <dbReference type="EMBL" id="TFK45058.1"/>
    </source>
</evidence>
<accession>A0A5C3MM80</accession>
<protein>
    <submittedName>
        <fullName evidence="2">Uncharacterized protein</fullName>
    </submittedName>
</protein>
<gene>
    <name evidence="2" type="ORF">BDQ12DRAFT_661667</name>
</gene>
<evidence type="ECO:0000313" key="3">
    <source>
        <dbReference type="Proteomes" id="UP000308652"/>
    </source>
</evidence>
<feature type="coiled-coil region" evidence="1">
    <location>
        <begin position="411"/>
        <end position="468"/>
    </location>
</feature>
<evidence type="ECO:0000256" key="1">
    <source>
        <dbReference type="SAM" id="Coils"/>
    </source>
</evidence>
<sequence length="566" mass="62933">MHLSSKEALTTIVSTLGGPEINPADIEWTTDIPKGKELVDWLAAQIKLVEVDDELDDEQKRVQYQAALLYTALEAEEVAIMSHLKGSSASPPAEIEPKSLPVIPVDYMTPSRLDKQAEFMNQDTALLEREIEVLKARLQLTTLASKKMEQSITSLHSLVQKNDAEILERQERLSNLSIQADMTIASALTNADSLLESLGCKSLSAGDLDLMLEPVSNATQTLTSLSSLHTALLSQAQSQKQFLDARCMKKTTPLHIEEVKAEAAHLFRAFDKLNFDEAEETAYTEELQALCGRLEAGQEGTLEEIMGEMEGDNDGEVYNKKPDVYHEVERAWSLDQAELLDWRRDYLDDTLNTLRPTLLDPLTAFHTSLSDSASQMREAEALLGTLGEEMEEVVDDVRGAKEFQASNNMRKESDEVELELLERELKRVLKENKSLRPQGAPPLVLLTEEDILAELEMLKAQERELEAREAAWVSGLPMVLNTLTSSHAPLLSTAYLNSPLNTSPPFQHPLDVATLETTAKSTAGELSGLVSRLQKEVADTMDAGRTKRKLGAFVDRWNAEQHMGKR</sequence>